<dbReference type="OrthoDB" id="6432144at2759"/>
<comment type="caution">
    <text evidence="1">The sequence shown here is derived from an EMBL/GenBank/DDBJ whole genome shotgun (WGS) entry which is preliminary data.</text>
</comment>
<organism evidence="1 2">
    <name type="scientific">Trichonephila clavata</name>
    <name type="common">Joro spider</name>
    <name type="synonym">Nephila clavata</name>
    <dbReference type="NCBI Taxonomy" id="2740835"/>
    <lineage>
        <taxon>Eukaryota</taxon>
        <taxon>Metazoa</taxon>
        <taxon>Ecdysozoa</taxon>
        <taxon>Arthropoda</taxon>
        <taxon>Chelicerata</taxon>
        <taxon>Arachnida</taxon>
        <taxon>Araneae</taxon>
        <taxon>Araneomorphae</taxon>
        <taxon>Entelegynae</taxon>
        <taxon>Araneoidea</taxon>
        <taxon>Nephilidae</taxon>
        <taxon>Trichonephila</taxon>
    </lineage>
</organism>
<proteinExistence type="predicted"/>
<accession>A0A8X6FN07</accession>
<dbReference type="AlphaFoldDB" id="A0A8X6FN07"/>
<dbReference type="EMBL" id="BMAO01032731">
    <property type="protein sequence ID" value="GFQ84177.1"/>
    <property type="molecule type" value="Genomic_DNA"/>
</dbReference>
<protein>
    <submittedName>
        <fullName evidence="1">DDE_3 domain-containing protein</fullName>
    </submittedName>
</protein>
<sequence length="108" mass="12771">MDGNHFETWFETIMPKLKPQSIIVMDNSPYHSVKKEKIPTSSWKKSAIQEWLLLKKVAWNEDLIKIELLQKVIEVKHLYDSYKVEEIAKKIWSQNFKITPLSLQAQSN</sequence>
<evidence type="ECO:0000313" key="2">
    <source>
        <dbReference type="Proteomes" id="UP000887116"/>
    </source>
</evidence>
<evidence type="ECO:0000313" key="1">
    <source>
        <dbReference type="EMBL" id="GFQ84177.1"/>
    </source>
</evidence>
<dbReference type="PANTHER" id="PTHR33939:SF1">
    <property type="entry name" value="DUF4371 DOMAIN-CONTAINING PROTEIN"/>
    <property type="match status" value="1"/>
</dbReference>
<keyword evidence="2" id="KW-1185">Reference proteome</keyword>
<reference evidence="1" key="1">
    <citation type="submission" date="2020-07" db="EMBL/GenBank/DDBJ databases">
        <title>Multicomponent nature underlies the extraordinary mechanical properties of spider dragline silk.</title>
        <authorList>
            <person name="Kono N."/>
            <person name="Nakamura H."/>
            <person name="Mori M."/>
            <person name="Yoshida Y."/>
            <person name="Ohtoshi R."/>
            <person name="Malay A.D."/>
            <person name="Moran D.A.P."/>
            <person name="Tomita M."/>
            <person name="Numata K."/>
            <person name="Arakawa K."/>
        </authorList>
    </citation>
    <scope>NUCLEOTIDE SEQUENCE</scope>
</reference>
<dbReference type="PANTHER" id="PTHR33939">
    <property type="entry name" value="PROTEIN CBG22215"/>
    <property type="match status" value="1"/>
</dbReference>
<dbReference type="Proteomes" id="UP000887116">
    <property type="component" value="Unassembled WGS sequence"/>
</dbReference>
<name>A0A8X6FN07_TRICU</name>
<gene>
    <name evidence="1" type="primary">AVEN_81248_1</name>
    <name evidence="1" type="ORF">TNCT_177521</name>
</gene>